<dbReference type="OrthoDB" id="686454at2759"/>
<protein>
    <submittedName>
        <fullName evidence="3">Uncharacterized protein</fullName>
    </submittedName>
</protein>
<reference evidence="4" key="1">
    <citation type="journal article" date="2017" name="Front. Plant Sci.">
        <title>Climate Clever Clovers: New Paradigm to Reduce the Environmental Footprint of Ruminants by Breeding Low Methanogenic Forages Utilizing Haplotype Variation.</title>
        <authorList>
            <person name="Kaur P."/>
            <person name="Appels R."/>
            <person name="Bayer P.E."/>
            <person name="Keeble-Gagnere G."/>
            <person name="Wang J."/>
            <person name="Hirakawa H."/>
            <person name="Shirasawa K."/>
            <person name="Vercoe P."/>
            <person name="Stefanova K."/>
            <person name="Durmic Z."/>
            <person name="Nichols P."/>
            <person name="Revell C."/>
            <person name="Isobe S.N."/>
            <person name="Edwards D."/>
            <person name="Erskine W."/>
        </authorList>
    </citation>
    <scope>NUCLEOTIDE SEQUENCE [LARGE SCALE GENOMIC DNA]</scope>
    <source>
        <strain evidence="4">cv. Daliak</strain>
    </source>
</reference>
<organism evidence="3 4">
    <name type="scientific">Trifolium subterraneum</name>
    <name type="common">Subterranean clover</name>
    <dbReference type="NCBI Taxonomy" id="3900"/>
    <lineage>
        <taxon>Eukaryota</taxon>
        <taxon>Viridiplantae</taxon>
        <taxon>Streptophyta</taxon>
        <taxon>Embryophyta</taxon>
        <taxon>Tracheophyta</taxon>
        <taxon>Spermatophyta</taxon>
        <taxon>Magnoliopsida</taxon>
        <taxon>eudicotyledons</taxon>
        <taxon>Gunneridae</taxon>
        <taxon>Pentapetalae</taxon>
        <taxon>rosids</taxon>
        <taxon>fabids</taxon>
        <taxon>Fabales</taxon>
        <taxon>Fabaceae</taxon>
        <taxon>Papilionoideae</taxon>
        <taxon>50 kb inversion clade</taxon>
        <taxon>NPAAA clade</taxon>
        <taxon>Hologalegina</taxon>
        <taxon>IRL clade</taxon>
        <taxon>Trifolieae</taxon>
        <taxon>Trifolium</taxon>
    </lineage>
</organism>
<evidence type="ECO:0000313" key="3">
    <source>
        <dbReference type="EMBL" id="GAU17051.1"/>
    </source>
</evidence>
<keyword evidence="2" id="KW-1133">Transmembrane helix</keyword>
<evidence type="ECO:0000313" key="4">
    <source>
        <dbReference type="Proteomes" id="UP000242715"/>
    </source>
</evidence>
<evidence type="ECO:0000256" key="1">
    <source>
        <dbReference type="SAM" id="MobiDB-lite"/>
    </source>
</evidence>
<sequence length="102" mass="11215">MAHEEYSEAPLELKNQTQVHPSYHKSDTIANSTEKFSSKEEPKRESKEDKAEGPDIRRMGKHHSSDMAGGGVIIGGLVTATFAVVFCYLRVTRKKDDGGGAH</sequence>
<dbReference type="Proteomes" id="UP000242715">
    <property type="component" value="Unassembled WGS sequence"/>
</dbReference>
<gene>
    <name evidence="3" type="ORF">TSUD_105500</name>
</gene>
<dbReference type="PANTHER" id="PTHR34558">
    <property type="entry name" value="EXPRESSED PROTEIN"/>
    <property type="match status" value="1"/>
</dbReference>
<feature type="region of interest" description="Disordered" evidence="1">
    <location>
        <begin position="1"/>
        <end position="68"/>
    </location>
</feature>
<feature type="compositionally biased region" description="Basic and acidic residues" evidence="1">
    <location>
        <begin position="36"/>
        <end position="58"/>
    </location>
</feature>
<dbReference type="EMBL" id="DF973166">
    <property type="protein sequence ID" value="GAU17051.1"/>
    <property type="molecule type" value="Genomic_DNA"/>
</dbReference>
<proteinExistence type="predicted"/>
<feature type="transmembrane region" description="Helical" evidence="2">
    <location>
        <begin position="67"/>
        <end position="89"/>
    </location>
</feature>
<name>A0A2Z6LXQ4_TRISU</name>
<dbReference type="PANTHER" id="PTHR34558:SF4">
    <property type="entry name" value="TRANSMEMBRANE PROTEIN"/>
    <property type="match status" value="1"/>
</dbReference>
<accession>A0A2Z6LXQ4</accession>
<keyword evidence="4" id="KW-1185">Reference proteome</keyword>
<keyword evidence="2" id="KW-0812">Transmembrane</keyword>
<dbReference type="AlphaFoldDB" id="A0A2Z6LXQ4"/>
<evidence type="ECO:0000256" key="2">
    <source>
        <dbReference type="SAM" id="Phobius"/>
    </source>
</evidence>
<keyword evidence="2" id="KW-0472">Membrane</keyword>